<evidence type="ECO:0000256" key="5">
    <source>
        <dbReference type="SAM" id="MobiDB-lite"/>
    </source>
</evidence>
<evidence type="ECO:0000256" key="4">
    <source>
        <dbReference type="RuleBase" id="RU000509"/>
    </source>
</evidence>
<reference evidence="7" key="1">
    <citation type="submission" date="2015-12" db="EMBL/GenBank/DDBJ databases">
        <title>Update maize B73 reference genome by single molecule sequencing technologies.</title>
        <authorList>
            <consortium name="Maize Genome Sequencing Project"/>
            <person name="Ware D."/>
        </authorList>
    </citation>
    <scope>NUCLEOTIDE SEQUENCE [LARGE SCALE GENOMIC DNA]</scope>
    <source>
        <strain evidence="7">cv. B73</strain>
    </source>
</reference>
<comment type="catalytic activity">
    <reaction evidence="4">
        <text>Hydrolysis of (1-&gt;4)-alpha-D-glucosidic linkages in polysaccharides so as to remove successive maltose units from the non-reducing ends of the chains.</text>
        <dbReference type="EC" id="3.2.1.2"/>
    </reaction>
</comment>
<evidence type="ECO:0000313" key="6">
    <source>
        <dbReference type="EnsemblPlants" id="Zm00001eb330060_P002"/>
    </source>
</evidence>
<dbReference type="Proteomes" id="UP000007305">
    <property type="component" value="Chromosome 7"/>
</dbReference>
<dbReference type="Gramene" id="Zm00001eb330060_T002">
    <property type="protein sequence ID" value="Zm00001eb330060_P002"/>
    <property type="gene ID" value="Zm00001eb330060"/>
</dbReference>
<keyword evidence="2 4" id="KW-0119">Carbohydrate metabolism</keyword>
<evidence type="ECO:0000313" key="7">
    <source>
        <dbReference type="Proteomes" id="UP000007305"/>
    </source>
</evidence>
<feature type="compositionally biased region" description="Basic residues" evidence="5">
    <location>
        <begin position="310"/>
        <end position="325"/>
    </location>
</feature>
<feature type="compositionally biased region" description="Basic and acidic residues" evidence="5">
    <location>
        <begin position="357"/>
        <end position="370"/>
    </location>
</feature>
<dbReference type="EnsemblPlants" id="Zm00001eb330060_T002">
    <property type="protein sequence ID" value="Zm00001eb330060_P002"/>
    <property type="gene ID" value="Zm00001eb330060"/>
</dbReference>
<keyword evidence="8" id="KW-1267">Proteomics identification</keyword>
<dbReference type="PANTHER" id="PTHR31352:SF3">
    <property type="entry name" value="INACTIVE BETA-AMYLASE 9"/>
    <property type="match status" value="1"/>
</dbReference>
<comment type="similarity">
    <text evidence="1 4">Belongs to the glycosyl hydrolase 14 family.</text>
</comment>
<dbReference type="SMR" id="A0A804QFR9"/>
<feature type="compositionally biased region" description="Low complexity" evidence="5">
    <location>
        <begin position="7"/>
        <end position="21"/>
    </location>
</feature>
<organism evidence="6 7">
    <name type="scientific">Zea mays</name>
    <name type="common">Maize</name>
    <dbReference type="NCBI Taxonomy" id="4577"/>
    <lineage>
        <taxon>Eukaryota</taxon>
        <taxon>Viridiplantae</taxon>
        <taxon>Streptophyta</taxon>
        <taxon>Embryophyta</taxon>
        <taxon>Tracheophyta</taxon>
        <taxon>Spermatophyta</taxon>
        <taxon>Magnoliopsida</taxon>
        <taxon>Liliopsida</taxon>
        <taxon>Poales</taxon>
        <taxon>Poaceae</taxon>
        <taxon>PACMAD clade</taxon>
        <taxon>Panicoideae</taxon>
        <taxon>Andropogonodae</taxon>
        <taxon>Andropogoneae</taxon>
        <taxon>Tripsacinae</taxon>
        <taxon>Zea</taxon>
    </lineage>
</organism>
<keyword evidence="7" id="KW-1185">Reference proteome</keyword>
<evidence type="ECO:0000256" key="2">
    <source>
        <dbReference type="ARBA" id="ARBA00023277"/>
    </source>
</evidence>
<reference evidence="6" key="3">
    <citation type="submission" date="2021-05" db="UniProtKB">
        <authorList>
            <consortium name="EnsemblPlants"/>
        </authorList>
    </citation>
    <scope>IDENTIFICATION</scope>
    <source>
        <strain evidence="6">cv. B73</strain>
    </source>
</reference>
<dbReference type="InParanoid" id="A0A804QFR9"/>
<sequence>MQTMPVMMTRMASASATATRRPQGTRAPGGRAPNRVAFPPARHGGCSRDLRAAGLGRFFGVGDHNNKNHEVDDLDPARLFVGLPIDSVTDGATVNSAAAIAAGIRAVRLLGADGVELPVFWSVAQPESPDRFSWAGYQAVADMVRAEGLSLRVSLRTHGTPGAGVPTLPSWVSGVAADDPDIFFTNRSGGRHEGCLSFAIDDLPVLHGRDGGARRERRAPVPVVPAGERRPQVHGDGRVPVLRQVHAAAAEAARRGGGPRQVGAVGPARRAAVPRLAGRVRLLPGARRILGDPLRRLLPVVVRRAVGGARRPRPGHGQRRVRRQARGAVGQDPVHALVARGAVAPCRGRRGLLQEQQEERVQPRGQDVRAPRLHHGGARHGRVHEQAAPQHGLQPGHPAGADEERVPSPRRAHRRRERVARHDAHQQLLAHPQQHPHHRAHAALPLHVPAHGRRVLLPRPLPAVHGVRAKRRVRRVGRGRRPRRRGAWHDCVRQYQIQGGQGGLKLQLIAAPAISQSAVSFYF</sequence>
<evidence type="ECO:0007829" key="8">
    <source>
        <dbReference type="PeptideAtlas" id="A0A804QFR9"/>
    </source>
</evidence>
<feature type="compositionally biased region" description="Basic residues" evidence="5">
    <location>
        <begin position="371"/>
        <end position="382"/>
    </location>
</feature>
<feature type="region of interest" description="Disordered" evidence="5">
    <location>
        <begin position="308"/>
        <end position="330"/>
    </location>
</feature>
<feature type="compositionally biased region" description="Basic residues" evidence="5">
    <location>
        <begin position="408"/>
        <end position="419"/>
    </location>
</feature>
<dbReference type="GO" id="GO:0016161">
    <property type="term" value="F:beta-amylase activity"/>
    <property type="evidence" value="ECO:0000318"/>
    <property type="project" value="GO_Central"/>
</dbReference>
<evidence type="ECO:0000256" key="1">
    <source>
        <dbReference type="ARBA" id="ARBA00005652"/>
    </source>
</evidence>
<dbReference type="Gene3D" id="3.20.20.80">
    <property type="entry name" value="Glycosidases"/>
    <property type="match status" value="1"/>
</dbReference>
<protein>
    <recommendedName>
        <fullName evidence="4">Beta-amylase</fullName>
        <ecNumber evidence="4">3.2.1.2</ecNumber>
    </recommendedName>
</protein>
<reference evidence="6" key="2">
    <citation type="submission" date="2019-07" db="EMBL/GenBank/DDBJ databases">
        <authorList>
            <person name="Seetharam A."/>
            <person name="Woodhouse M."/>
            <person name="Cannon E."/>
        </authorList>
    </citation>
    <scope>NUCLEOTIDE SEQUENCE [LARGE SCALE GENOMIC DNA]</scope>
    <source>
        <strain evidence="6">cv. B73</strain>
    </source>
</reference>
<dbReference type="SUPFAM" id="SSF51445">
    <property type="entry name" value="(Trans)glycosidases"/>
    <property type="match status" value="1"/>
</dbReference>
<keyword evidence="3 4" id="KW-0624">Polysaccharide degradation</keyword>
<dbReference type="InterPro" id="IPR017853">
    <property type="entry name" value="GH"/>
</dbReference>
<dbReference type="EC" id="3.2.1.2" evidence="4"/>
<keyword evidence="4" id="KW-0378">Hydrolase</keyword>
<feature type="region of interest" description="Disordered" evidence="5">
    <location>
        <begin position="1"/>
        <end position="43"/>
    </location>
</feature>
<feature type="region of interest" description="Disordered" evidence="5">
    <location>
        <begin position="351"/>
        <end position="424"/>
    </location>
</feature>
<accession>A0A804QFR9</accession>
<evidence type="ECO:0000256" key="3">
    <source>
        <dbReference type="ARBA" id="ARBA00023326"/>
    </source>
</evidence>
<dbReference type="PANTHER" id="PTHR31352">
    <property type="entry name" value="BETA-AMYLASE 1, CHLOROPLASTIC"/>
    <property type="match status" value="1"/>
</dbReference>
<dbReference type="InterPro" id="IPR001554">
    <property type="entry name" value="Glyco_hydro_14"/>
</dbReference>
<keyword evidence="4" id="KW-0326">Glycosidase</keyword>
<proteinExistence type="evidence at protein level"/>
<dbReference type="AlphaFoldDB" id="A0A804QFR9"/>
<name>A0A804QFR9_MAIZE</name>
<dbReference type="GO" id="GO:0005983">
    <property type="term" value="P:starch catabolic process"/>
    <property type="evidence" value="ECO:0000318"/>
    <property type="project" value="GO_Central"/>
</dbReference>
<dbReference type="Pfam" id="PF01373">
    <property type="entry name" value="Glyco_hydro_14"/>
    <property type="match status" value="1"/>
</dbReference>